<sequence>MPKTLKSTEEISRTTMSTGFPAQPLVSLGSRVLLIQEPGLADLVHVDPGAIIIIRASINQKKHHLLDIMVVLMCLLGLYEINSNSQTEMSSSPRSLG</sequence>
<feature type="region of interest" description="Disordered" evidence="1">
    <location>
        <begin position="1"/>
        <end position="22"/>
    </location>
</feature>
<organism evidence="2 3">
    <name type="scientific">Plakobranchus ocellatus</name>
    <dbReference type="NCBI Taxonomy" id="259542"/>
    <lineage>
        <taxon>Eukaryota</taxon>
        <taxon>Metazoa</taxon>
        <taxon>Spiralia</taxon>
        <taxon>Lophotrochozoa</taxon>
        <taxon>Mollusca</taxon>
        <taxon>Gastropoda</taxon>
        <taxon>Heterobranchia</taxon>
        <taxon>Euthyneura</taxon>
        <taxon>Panpulmonata</taxon>
        <taxon>Sacoglossa</taxon>
        <taxon>Placobranchoidea</taxon>
        <taxon>Plakobranchidae</taxon>
        <taxon>Plakobranchus</taxon>
    </lineage>
</organism>
<evidence type="ECO:0000256" key="1">
    <source>
        <dbReference type="SAM" id="MobiDB-lite"/>
    </source>
</evidence>
<accession>A0AAV3XXT3</accession>
<proteinExistence type="predicted"/>
<protein>
    <submittedName>
        <fullName evidence="2">Uncharacterized protein</fullName>
    </submittedName>
</protein>
<gene>
    <name evidence="2" type="ORF">PoB_000167300</name>
</gene>
<comment type="caution">
    <text evidence="2">The sequence shown here is derived from an EMBL/GenBank/DDBJ whole genome shotgun (WGS) entry which is preliminary data.</text>
</comment>
<reference evidence="2 3" key="1">
    <citation type="journal article" date="2021" name="Elife">
        <title>Chloroplast acquisition without the gene transfer in kleptoplastic sea slugs, Plakobranchus ocellatus.</title>
        <authorList>
            <person name="Maeda T."/>
            <person name="Takahashi S."/>
            <person name="Yoshida T."/>
            <person name="Shimamura S."/>
            <person name="Takaki Y."/>
            <person name="Nagai Y."/>
            <person name="Toyoda A."/>
            <person name="Suzuki Y."/>
            <person name="Arimoto A."/>
            <person name="Ishii H."/>
            <person name="Satoh N."/>
            <person name="Nishiyama T."/>
            <person name="Hasebe M."/>
            <person name="Maruyama T."/>
            <person name="Minagawa J."/>
            <person name="Obokata J."/>
            <person name="Shigenobu S."/>
        </authorList>
    </citation>
    <scope>NUCLEOTIDE SEQUENCE [LARGE SCALE GENOMIC DNA]</scope>
</reference>
<evidence type="ECO:0000313" key="2">
    <source>
        <dbReference type="EMBL" id="GFN75167.1"/>
    </source>
</evidence>
<evidence type="ECO:0000313" key="3">
    <source>
        <dbReference type="Proteomes" id="UP000735302"/>
    </source>
</evidence>
<feature type="compositionally biased region" description="Basic and acidic residues" evidence="1">
    <location>
        <begin position="1"/>
        <end position="12"/>
    </location>
</feature>
<dbReference type="AlphaFoldDB" id="A0AAV3XXT3"/>
<keyword evidence="3" id="KW-1185">Reference proteome</keyword>
<dbReference type="Proteomes" id="UP000735302">
    <property type="component" value="Unassembled WGS sequence"/>
</dbReference>
<dbReference type="EMBL" id="BLXT01000255">
    <property type="protein sequence ID" value="GFN75167.1"/>
    <property type="molecule type" value="Genomic_DNA"/>
</dbReference>
<name>A0AAV3XXT3_9GAST</name>